<accession>A0A4Z1BK00</accession>
<organism evidence="1 2">
    <name type="scientific">Paracoccus liaowanqingii</name>
    <dbReference type="NCBI Taxonomy" id="2560053"/>
    <lineage>
        <taxon>Bacteria</taxon>
        <taxon>Pseudomonadati</taxon>
        <taxon>Pseudomonadota</taxon>
        <taxon>Alphaproteobacteria</taxon>
        <taxon>Rhodobacterales</taxon>
        <taxon>Paracoccaceae</taxon>
        <taxon>Paracoccus</taxon>
    </lineage>
</organism>
<dbReference type="Proteomes" id="UP000297972">
    <property type="component" value="Unassembled WGS sequence"/>
</dbReference>
<proteinExistence type="predicted"/>
<name>A0A4Z1BK00_9RHOB</name>
<evidence type="ECO:0000313" key="2">
    <source>
        <dbReference type="Proteomes" id="UP000297972"/>
    </source>
</evidence>
<sequence>METQTEAAMAKIDAAYAQRMEQSRRDMLTRHDPETVAGLMNAAARMWRSERQIIETRVRNALQEMTA</sequence>
<protein>
    <submittedName>
        <fullName evidence="1">Uncharacterized protein</fullName>
    </submittedName>
</protein>
<keyword evidence="2" id="KW-1185">Reference proteome</keyword>
<gene>
    <name evidence="1" type="ORF">E4L95_12380</name>
</gene>
<reference evidence="1 2" key="1">
    <citation type="submission" date="2019-03" db="EMBL/GenBank/DDBJ databases">
        <authorList>
            <person name="Li J."/>
        </authorList>
    </citation>
    <scope>NUCLEOTIDE SEQUENCE [LARGE SCALE GENOMIC DNA]</scope>
    <source>
        <strain evidence="1 2">3058</strain>
    </source>
</reference>
<comment type="caution">
    <text evidence="1">The sequence shown here is derived from an EMBL/GenBank/DDBJ whole genome shotgun (WGS) entry which is preliminary data.</text>
</comment>
<evidence type="ECO:0000313" key="1">
    <source>
        <dbReference type="EMBL" id="TGN58600.1"/>
    </source>
</evidence>
<dbReference type="AlphaFoldDB" id="A0A4Z1BK00"/>
<dbReference type="EMBL" id="SRPG01000114">
    <property type="protein sequence ID" value="TGN58600.1"/>
    <property type="molecule type" value="Genomic_DNA"/>
</dbReference>